<dbReference type="PANTHER" id="PTHR45458">
    <property type="entry name" value="SHORT-CHAIN DEHYDROGENASE/REDUCTASE SDR"/>
    <property type="match status" value="1"/>
</dbReference>
<dbReference type="PRINTS" id="PR00081">
    <property type="entry name" value="GDHRDH"/>
</dbReference>
<dbReference type="SUPFAM" id="SSF51735">
    <property type="entry name" value="NAD(P)-binding Rossmann-fold domains"/>
    <property type="match status" value="1"/>
</dbReference>
<comment type="caution">
    <text evidence="1">The sequence shown here is derived from an EMBL/GenBank/DDBJ whole genome shotgun (WGS) entry which is preliminary data.</text>
</comment>
<dbReference type="EMBL" id="JAUFPN010000059">
    <property type="protein sequence ID" value="MDN3564084.1"/>
    <property type="molecule type" value="Genomic_DNA"/>
</dbReference>
<protein>
    <submittedName>
        <fullName evidence="1">SDR family oxidoreductase</fullName>
    </submittedName>
</protein>
<proteinExistence type="predicted"/>
<gene>
    <name evidence="1" type="ORF">QWZ14_06790</name>
</gene>
<dbReference type="Proteomes" id="UP001529369">
    <property type="component" value="Unassembled WGS sequence"/>
</dbReference>
<reference evidence="2" key="1">
    <citation type="journal article" date="2019" name="Int. J. Syst. Evol. Microbiol.">
        <title>The Global Catalogue of Microorganisms (GCM) 10K type strain sequencing project: providing services to taxonomists for standard genome sequencing and annotation.</title>
        <authorList>
            <consortium name="The Broad Institute Genomics Platform"/>
            <consortium name="The Broad Institute Genome Sequencing Center for Infectious Disease"/>
            <person name="Wu L."/>
            <person name="Ma J."/>
        </authorList>
    </citation>
    <scope>NUCLEOTIDE SEQUENCE [LARGE SCALE GENOMIC DNA]</scope>
    <source>
        <strain evidence="2">CECT 7131</strain>
    </source>
</reference>
<dbReference type="PANTHER" id="PTHR45458:SF1">
    <property type="entry name" value="SHORT CHAIN DEHYDROGENASE"/>
    <property type="match status" value="1"/>
</dbReference>
<organism evidence="1 2">
    <name type="scientific">Paeniroseomonas aquatica</name>
    <dbReference type="NCBI Taxonomy" id="373043"/>
    <lineage>
        <taxon>Bacteria</taxon>
        <taxon>Pseudomonadati</taxon>
        <taxon>Pseudomonadota</taxon>
        <taxon>Alphaproteobacteria</taxon>
        <taxon>Acetobacterales</taxon>
        <taxon>Acetobacteraceae</taxon>
        <taxon>Paeniroseomonas</taxon>
    </lineage>
</organism>
<keyword evidence="2" id="KW-1185">Reference proteome</keyword>
<evidence type="ECO:0000313" key="1">
    <source>
        <dbReference type="EMBL" id="MDN3564084.1"/>
    </source>
</evidence>
<dbReference type="Gene3D" id="3.40.50.720">
    <property type="entry name" value="NAD(P)-binding Rossmann-like Domain"/>
    <property type="match status" value="1"/>
</dbReference>
<sequence length="230" mass="24096">MTEFTACIIGASRGLGLGLAREYLARGWRVIGTVRGDARGGLHALQAGAGDRLAIERLDINDPGQLAALRGRLAGARLDVLFVNAGVSNGPAERIGDVSTEDFTRVMVTNALSPMRVVEALQERVPPQGLIALMSSGLGSVAGNESGGWEVYRASKAALNTLMRSFAARRAGDPRSFALVAPGWVRTDMGGPQASLDVGTSTAGILDSLAGLAGRPGLHYLDYRGQRVAW</sequence>
<dbReference type="InterPro" id="IPR002347">
    <property type="entry name" value="SDR_fam"/>
</dbReference>
<dbReference type="InterPro" id="IPR052184">
    <property type="entry name" value="SDR_enzymes"/>
</dbReference>
<dbReference type="InterPro" id="IPR036291">
    <property type="entry name" value="NAD(P)-bd_dom_sf"/>
</dbReference>
<dbReference type="RefSeq" id="WP_290315873.1">
    <property type="nucleotide sequence ID" value="NZ_JAUFPN010000059.1"/>
</dbReference>
<accession>A0ABT8A2W2</accession>
<dbReference type="Pfam" id="PF00106">
    <property type="entry name" value="adh_short"/>
    <property type="match status" value="1"/>
</dbReference>
<name>A0ABT8A2W2_9PROT</name>
<evidence type="ECO:0000313" key="2">
    <source>
        <dbReference type="Proteomes" id="UP001529369"/>
    </source>
</evidence>